<keyword evidence="5 12" id="KW-0645">Protease</keyword>
<evidence type="ECO:0000256" key="5">
    <source>
        <dbReference type="ARBA" id="ARBA00022670"/>
    </source>
</evidence>
<comment type="similarity">
    <text evidence="2 12">Belongs to the peptidase S10 family.</text>
</comment>
<keyword evidence="6 13" id="KW-0732">Signal</keyword>
<feature type="chain" id="PRO_5040416438" description="Carboxypeptidase" evidence="13">
    <location>
        <begin position="16"/>
        <end position="554"/>
    </location>
</feature>
<dbReference type="SUPFAM" id="SSF53474">
    <property type="entry name" value="alpha/beta-Hydrolases"/>
    <property type="match status" value="1"/>
</dbReference>
<dbReference type="PANTHER" id="PTHR11802:SF113">
    <property type="entry name" value="SERINE CARBOXYPEPTIDASE CTSA-4.1"/>
    <property type="match status" value="1"/>
</dbReference>
<evidence type="ECO:0000256" key="9">
    <source>
        <dbReference type="ARBA" id="ARBA00023180"/>
    </source>
</evidence>
<dbReference type="InterPro" id="IPR018202">
    <property type="entry name" value="Ser_caboxypep_ser_AS"/>
</dbReference>
<dbReference type="EMBL" id="CAKXYY010000039">
    <property type="protein sequence ID" value="CAH2355933.1"/>
    <property type="molecule type" value="Genomic_DNA"/>
</dbReference>
<evidence type="ECO:0000313" key="15">
    <source>
        <dbReference type="Proteomes" id="UP000837801"/>
    </source>
</evidence>
<dbReference type="PROSITE" id="PS00560">
    <property type="entry name" value="CARBOXYPEPT_SER_HIS"/>
    <property type="match status" value="1"/>
</dbReference>
<reference evidence="14" key="1">
    <citation type="submission" date="2022-03" db="EMBL/GenBank/DDBJ databases">
        <authorList>
            <person name="Legras J.-L."/>
            <person name="Devillers H."/>
            <person name="Grondin C."/>
        </authorList>
    </citation>
    <scope>NUCLEOTIDE SEQUENCE</scope>
    <source>
        <strain evidence="14">CLIB 1423</strain>
    </source>
</reference>
<dbReference type="AlphaFoldDB" id="A0A9P0QUL4"/>
<evidence type="ECO:0000256" key="13">
    <source>
        <dbReference type="SAM" id="SignalP"/>
    </source>
</evidence>
<dbReference type="InterPro" id="IPR029058">
    <property type="entry name" value="AB_hydrolase_fold"/>
</dbReference>
<evidence type="ECO:0000256" key="4">
    <source>
        <dbReference type="ARBA" id="ARBA00022645"/>
    </source>
</evidence>
<comment type="function">
    <text evidence="11">Involved in degradation of small peptides.</text>
</comment>
<dbReference type="PANTHER" id="PTHR11802">
    <property type="entry name" value="SERINE PROTEASE FAMILY S10 SERINE CARBOXYPEPTIDASE"/>
    <property type="match status" value="1"/>
</dbReference>
<evidence type="ECO:0000256" key="6">
    <source>
        <dbReference type="ARBA" id="ARBA00022729"/>
    </source>
</evidence>
<dbReference type="Proteomes" id="UP000837801">
    <property type="component" value="Unassembled WGS sequence"/>
</dbReference>
<dbReference type="GO" id="GO:0006995">
    <property type="term" value="P:cellular response to nitrogen starvation"/>
    <property type="evidence" value="ECO:0007669"/>
    <property type="project" value="UniProtKB-ARBA"/>
</dbReference>
<dbReference type="InterPro" id="IPR001563">
    <property type="entry name" value="Peptidase_S10"/>
</dbReference>
<dbReference type="Pfam" id="PF00450">
    <property type="entry name" value="Peptidase_S10"/>
    <property type="match status" value="1"/>
</dbReference>
<accession>A0A9P0QUL4</accession>
<evidence type="ECO:0000256" key="1">
    <source>
        <dbReference type="ARBA" id="ARBA00004116"/>
    </source>
</evidence>
<dbReference type="OrthoDB" id="443318at2759"/>
<organism evidence="14 15">
    <name type="scientific">[Candida] railenensis</name>
    <dbReference type="NCBI Taxonomy" id="45579"/>
    <lineage>
        <taxon>Eukaryota</taxon>
        <taxon>Fungi</taxon>
        <taxon>Dikarya</taxon>
        <taxon>Ascomycota</taxon>
        <taxon>Saccharomycotina</taxon>
        <taxon>Pichiomycetes</taxon>
        <taxon>Debaryomycetaceae</taxon>
        <taxon>Kurtzmaniella</taxon>
    </lineage>
</organism>
<keyword evidence="15" id="KW-1185">Reference proteome</keyword>
<evidence type="ECO:0000256" key="12">
    <source>
        <dbReference type="RuleBase" id="RU361156"/>
    </source>
</evidence>
<dbReference type="PROSITE" id="PS00131">
    <property type="entry name" value="CARBOXYPEPT_SER_SER"/>
    <property type="match status" value="1"/>
</dbReference>
<comment type="catalytic activity">
    <reaction evidence="10">
        <text>Release of a C-terminal amino acid with broad specificity.</text>
        <dbReference type="EC" id="3.4.16.5"/>
    </reaction>
</comment>
<name>A0A9P0QUL4_9ASCO</name>
<evidence type="ECO:0000256" key="10">
    <source>
        <dbReference type="ARBA" id="ARBA00052076"/>
    </source>
</evidence>
<gene>
    <name evidence="14" type="ORF">CLIB1423_39S00254</name>
</gene>
<dbReference type="Gene3D" id="1.10.287.410">
    <property type="match status" value="1"/>
</dbReference>
<evidence type="ECO:0000256" key="8">
    <source>
        <dbReference type="ARBA" id="ARBA00023157"/>
    </source>
</evidence>
<dbReference type="GO" id="GO:0031638">
    <property type="term" value="P:zymogen activation"/>
    <property type="evidence" value="ECO:0007669"/>
    <property type="project" value="UniProtKB-ARBA"/>
</dbReference>
<proteinExistence type="inferred from homology"/>
<keyword evidence="3" id="KW-0926">Vacuole</keyword>
<dbReference type="GO" id="GO:0000328">
    <property type="term" value="C:fungal-type vacuole lumen"/>
    <property type="evidence" value="ECO:0007669"/>
    <property type="project" value="UniProtKB-ARBA"/>
</dbReference>
<evidence type="ECO:0000256" key="11">
    <source>
        <dbReference type="ARBA" id="ARBA00058662"/>
    </source>
</evidence>
<dbReference type="EC" id="3.4.16.-" evidence="12"/>
<sequence length="554" mass="62418">MKLLALLALAASVSGFSLGNLKDVQSPLLNAAGAGSDAEVLAGLKFQFPSEMQSLSKENQELMIESWAQLQNEHSLDKLQSKVTQYLKSRKPVSSKNLNNKLKNFETFSASVNNFEIFTSSDSKFDNYALRVKENSPEILGLDSVKQFTGYLDIKDVDKHFFYWFFESRNDPENDPVILWLNGGPGCSSSTGLFFELGPSSINAELRPVYNPYSWNTNASVIFLDQPVGVGYSYTGGEEVKNTATAAKDTYVFLELFFQKFPQFLKNKFHIAGESYAGHYIPQFASEIINQADRSFELSSVLIGNGITDSLIQYAYYRPMACGEGGYPQVITDEECDRMDSQYPKCKLLTQLCYKSPSALTCVPSTVYCEGMMKPYEDTGLNPYDIRRKCEDEGGNCYVEMDYMDDYLNSEFVKNAVGASNIDIFTSCDDTVFRNFILDGDETKPFQQFVAELLENDVPVLLYAGDKDYICNWLGNHAWSDALEYSNHEQFASEKLKDWVTLAGKKAGEVKNYGIFTFLRIYDAGHMVPYDQPENALDMVNRWISGDYAFSKTK</sequence>
<dbReference type="Gene3D" id="3.40.50.1820">
    <property type="entry name" value="alpha/beta hydrolase"/>
    <property type="match status" value="1"/>
</dbReference>
<dbReference type="GO" id="GO:0004185">
    <property type="term" value="F:serine-type carboxypeptidase activity"/>
    <property type="evidence" value="ECO:0007669"/>
    <property type="project" value="UniProtKB-UniRule"/>
</dbReference>
<protein>
    <recommendedName>
        <fullName evidence="12">Carboxypeptidase</fullName>
        <ecNumber evidence="12">3.4.16.-</ecNumber>
    </recommendedName>
</protein>
<evidence type="ECO:0000256" key="7">
    <source>
        <dbReference type="ARBA" id="ARBA00022801"/>
    </source>
</evidence>
<evidence type="ECO:0000256" key="3">
    <source>
        <dbReference type="ARBA" id="ARBA00022554"/>
    </source>
</evidence>
<dbReference type="FunFam" id="1.10.287.410:FF:000001">
    <property type="entry name" value="Carboxypeptidase Y"/>
    <property type="match status" value="1"/>
</dbReference>
<keyword evidence="4 12" id="KW-0121">Carboxypeptidase</keyword>
<comment type="subcellular location">
    <subcellularLocation>
        <location evidence="1">Vacuole</location>
    </subcellularLocation>
</comment>
<dbReference type="GO" id="GO:0046938">
    <property type="term" value="P:phytochelatin biosynthetic process"/>
    <property type="evidence" value="ECO:0007669"/>
    <property type="project" value="UniProtKB-ARBA"/>
</dbReference>
<keyword evidence="8" id="KW-1015">Disulfide bond</keyword>
<evidence type="ECO:0000256" key="2">
    <source>
        <dbReference type="ARBA" id="ARBA00009431"/>
    </source>
</evidence>
<dbReference type="PRINTS" id="PR00724">
    <property type="entry name" value="CRBOXYPTASEC"/>
</dbReference>
<dbReference type="InterPro" id="IPR033124">
    <property type="entry name" value="Ser_caboxypep_his_AS"/>
</dbReference>
<evidence type="ECO:0000313" key="14">
    <source>
        <dbReference type="EMBL" id="CAH2355933.1"/>
    </source>
</evidence>
<comment type="caution">
    <text evidence="14">The sequence shown here is derived from an EMBL/GenBank/DDBJ whole genome shotgun (WGS) entry which is preliminary data.</text>
</comment>
<feature type="signal peptide" evidence="13">
    <location>
        <begin position="1"/>
        <end position="15"/>
    </location>
</feature>
<keyword evidence="9" id="KW-0325">Glycoprotein</keyword>
<keyword evidence="7 12" id="KW-0378">Hydrolase</keyword>